<name>A0A0E9S5Z8_ANGAN</name>
<protein>
    <submittedName>
        <fullName evidence="1">Uncharacterized protein</fullName>
    </submittedName>
</protein>
<dbReference type="EMBL" id="GBXM01071945">
    <property type="protein sequence ID" value="JAH36632.1"/>
    <property type="molecule type" value="Transcribed_RNA"/>
</dbReference>
<accession>A0A0E9S5Z8</accession>
<evidence type="ECO:0000313" key="1">
    <source>
        <dbReference type="EMBL" id="JAH36632.1"/>
    </source>
</evidence>
<reference evidence="1" key="2">
    <citation type="journal article" date="2015" name="Fish Shellfish Immunol.">
        <title>Early steps in the European eel (Anguilla anguilla)-Vibrio vulnificus interaction in the gills: Role of the RtxA13 toxin.</title>
        <authorList>
            <person name="Callol A."/>
            <person name="Pajuelo D."/>
            <person name="Ebbesson L."/>
            <person name="Teles M."/>
            <person name="MacKenzie S."/>
            <person name="Amaro C."/>
        </authorList>
    </citation>
    <scope>NUCLEOTIDE SEQUENCE</scope>
</reference>
<dbReference type="AlphaFoldDB" id="A0A0E9S5Z8"/>
<organism evidence="1">
    <name type="scientific">Anguilla anguilla</name>
    <name type="common">European freshwater eel</name>
    <name type="synonym">Muraena anguilla</name>
    <dbReference type="NCBI Taxonomy" id="7936"/>
    <lineage>
        <taxon>Eukaryota</taxon>
        <taxon>Metazoa</taxon>
        <taxon>Chordata</taxon>
        <taxon>Craniata</taxon>
        <taxon>Vertebrata</taxon>
        <taxon>Euteleostomi</taxon>
        <taxon>Actinopterygii</taxon>
        <taxon>Neopterygii</taxon>
        <taxon>Teleostei</taxon>
        <taxon>Anguilliformes</taxon>
        <taxon>Anguillidae</taxon>
        <taxon>Anguilla</taxon>
    </lineage>
</organism>
<sequence>MEKTGAVNQIQPPLRSSTRWMVLPAFIP</sequence>
<reference evidence="1" key="1">
    <citation type="submission" date="2014-11" db="EMBL/GenBank/DDBJ databases">
        <authorList>
            <person name="Amaro Gonzalez C."/>
        </authorList>
    </citation>
    <scope>NUCLEOTIDE SEQUENCE</scope>
</reference>
<proteinExistence type="predicted"/>